<dbReference type="Pfam" id="PF03797">
    <property type="entry name" value="Autotransporter"/>
    <property type="match status" value="1"/>
</dbReference>
<reference evidence="2" key="1">
    <citation type="journal article" date="2017" name="Appl. Environ. Microbiol.">
        <title>Molecular characterization of an Endozoicomonas-like organism causing infection in king scallop Pecten maximus L.</title>
        <authorList>
            <person name="Cano I."/>
            <person name="van Aerle R."/>
            <person name="Ross S."/>
            <person name="Verner-Jeffreys D.W."/>
            <person name="Paley R.K."/>
            <person name="Rimmer G."/>
            <person name="Ryder D."/>
            <person name="Hooper P."/>
            <person name="Stone D."/>
            <person name="Feist S.W."/>
        </authorList>
    </citation>
    <scope>NUCLEOTIDE SEQUENCE</scope>
</reference>
<dbReference type="SMART" id="SM00869">
    <property type="entry name" value="Autotransporter"/>
    <property type="match status" value="1"/>
</dbReference>
<gene>
    <name evidence="2" type="ORF">CI610_02289</name>
</gene>
<organism evidence="2">
    <name type="scientific">invertebrate metagenome</name>
    <dbReference type="NCBI Taxonomy" id="1711999"/>
    <lineage>
        <taxon>unclassified sequences</taxon>
        <taxon>metagenomes</taxon>
        <taxon>organismal metagenomes</taxon>
    </lineage>
</organism>
<dbReference type="PROSITE" id="PS51208">
    <property type="entry name" value="AUTOTRANSPORTER"/>
    <property type="match status" value="1"/>
</dbReference>
<evidence type="ECO:0000313" key="2">
    <source>
        <dbReference type="EMBL" id="PJE78766.1"/>
    </source>
</evidence>
<protein>
    <recommendedName>
        <fullName evidence="1">Autotransporter domain-containing protein</fullName>
    </recommendedName>
</protein>
<accession>A0A2H9T6B5</accession>
<comment type="caution">
    <text evidence="2">The sequence shown here is derived from an EMBL/GenBank/DDBJ whole genome shotgun (WGS) entry which is preliminary data.</text>
</comment>
<evidence type="ECO:0000259" key="1">
    <source>
        <dbReference type="PROSITE" id="PS51208"/>
    </source>
</evidence>
<dbReference type="Gene3D" id="2.40.128.130">
    <property type="entry name" value="Autotransporter beta-domain"/>
    <property type="match status" value="1"/>
</dbReference>
<feature type="domain" description="Autotransporter" evidence="1">
    <location>
        <begin position="392"/>
        <end position="607"/>
    </location>
</feature>
<proteinExistence type="predicted"/>
<dbReference type="SUPFAM" id="SSF103515">
    <property type="entry name" value="Autotransporter"/>
    <property type="match status" value="1"/>
</dbReference>
<dbReference type="AlphaFoldDB" id="A0A2H9T6B5"/>
<dbReference type="EMBL" id="NSIT01000131">
    <property type="protein sequence ID" value="PJE78766.1"/>
    <property type="molecule type" value="Genomic_DNA"/>
</dbReference>
<name>A0A2H9T6B5_9ZZZZ</name>
<sequence>MLLWNSYLDGRIESYTGSAIRIESDTIGNFIIGNSAVIEGEIGIEVHDDDISFDGAIIHQGWLESTAADRVAVDFADASSSLDLEVSNGGVVMVNILGSTGQASDSLIMNNGSVLGDIDSVENIAVRGRDDYSALLGHIYSGENITIEGNLIIGNSELDSDFLNDEFDVDTYKWDADYSQSGHVLFAVDEIHEVPDVGDPEPVVEIDGNAVITGSATFGIYGRGFYQPEAATYRLMEVINGNLTLDSETDSVSFFHTRSINVTDNAGTWLLDMTLTPRDADTVGDGLPSSQEGVVEALTEAATRLVNDASARAVDNLYKKLEEITVDDVVSASQKLASQFSANNAEGGRAASDAAADKAGQSILSRIGQFIGFLLGSSDFSTGSQQGMNAGDTPLDSGFWLQGLNTKADQKSYQNSEGTRLNGFDVQVDGLTMGIDRLKGSYVFGMAATLGHSTTQIKGEKDTDAADFYQLSLYGSWIKEDWFVNSIMSAGWSDLERTRYVDGVSDAPLKSDPQQQNVRFNVLAGKSIPVMENLTVQPLAGMTYAYQKTEAYTEKDPEQSGFAKKTNRQSYSKFELGLGAKVTTQFDMEKGAVIPSAQIMGWYDVRG</sequence>
<dbReference type="InterPro" id="IPR036709">
    <property type="entry name" value="Autotransporte_beta_dom_sf"/>
</dbReference>
<dbReference type="InterPro" id="IPR005546">
    <property type="entry name" value="Autotransporte_beta"/>
</dbReference>